<dbReference type="PROSITE" id="PS50865">
    <property type="entry name" value="ZF_MYND_2"/>
    <property type="match status" value="1"/>
</dbReference>
<accession>A0A6A6E9P5</accession>
<evidence type="ECO:0000259" key="5">
    <source>
        <dbReference type="PROSITE" id="PS50865"/>
    </source>
</evidence>
<proteinExistence type="predicted"/>
<feature type="non-terminal residue" evidence="6">
    <location>
        <position position="199"/>
    </location>
</feature>
<dbReference type="Proteomes" id="UP000800200">
    <property type="component" value="Unassembled WGS sequence"/>
</dbReference>
<reference evidence="6" key="1">
    <citation type="journal article" date="2020" name="Stud. Mycol.">
        <title>101 Dothideomycetes genomes: a test case for predicting lifestyles and emergence of pathogens.</title>
        <authorList>
            <person name="Haridas S."/>
            <person name="Albert R."/>
            <person name="Binder M."/>
            <person name="Bloem J."/>
            <person name="Labutti K."/>
            <person name="Salamov A."/>
            <person name="Andreopoulos B."/>
            <person name="Baker S."/>
            <person name="Barry K."/>
            <person name="Bills G."/>
            <person name="Bluhm B."/>
            <person name="Cannon C."/>
            <person name="Castanera R."/>
            <person name="Culley D."/>
            <person name="Daum C."/>
            <person name="Ezra D."/>
            <person name="Gonzalez J."/>
            <person name="Henrissat B."/>
            <person name="Kuo A."/>
            <person name="Liang C."/>
            <person name="Lipzen A."/>
            <person name="Lutzoni F."/>
            <person name="Magnuson J."/>
            <person name="Mondo S."/>
            <person name="Nolan M."/>
            <person name="Ohm R."/>
            <person name="Pangilinan J."/>
            <person name="Park H.-J."/>
            <person name="Ramirez L."/>
            <person name="Alfaro M."/>
            <person name="Sun H."/>
            <person name="Tritt A."/>
            <person name="Yoshinaga Y."/>
            <person name="Zwiers L.-H."/>
            <person name="Turgeon B."/>
            <person name="Goodwin S."/>
            <person name="Spatafora J."/>
            <person name="Crous P."/>
            <person name="Grigoriev I."/>
        </authorList>
    </citation>
    <scope>NUCLEOTIDE SEQUENCE</scope>
    <source>
        <strain evidence="6">CBS 207.26</strain>
    </source>
</reference>
<evidence type="ECO:0000313" key="7">
    <source>
        <dbReference type="Proteomes" id="UP000800200"/>
    </source>
</evidence>
<dbReference type="Pfam" id="PF01753">
    <property type="entry name" value="zf-MYND"/>
    <property type="match status" value="1"/>
</dbReference>
<dbReference type="SUPFAM" id="SSF144232">
    <property type="entry name" value="HIT/MYND zinc finger-like"/>
    <property type="match status" value="1"/>
</dbReference>
<dbReference type="AlphaFoldDB" id="A0A6A6E9P5"/>
<dbReference type="Gene3D" id="6.10.140.2220">
    <property type="match status" value="1"/>
</dbReference>
<protein>
    <recommendedName>
        <fullName evidence="5">MYND-type domain-containing protein</fullName>
    </recommendedName>
</protein>
<gene>
    <name evidence="6" type="ORF">K469DRAFT_467371</name>
</gene>
<feature type="non-terminal residue" evidence="6">
    <location>
        <position position="1"/>
    </location>
</feature>
<keyword evidence="1" id="KW-0479">Metal-binding</keyword>
<evidence type="ECO:0000256" key="4">
    <source>
        <dbReference type="PROSITE-ProRule" id="PRU00134"/>
    </source>
</evidence>
<dbReference type="PROSITE" id="PS01360">
    <property type="entry name" value="ZF_MYND_1"/>
    <property type="match status" value="1"/>
</dbReference>
<keyword evidence="2 4" id="KW-0863">Zinc-finger</keyword>
<feature type="domain" description="MYND-type" evidence="5">
    <location>
        <begin position="5"/>
        <end position="42"/>
    </location>
</feature>
<name>A0A6A6E9P5_9PEZI</name>
<keyword evidence="3" id="KW-0862">Zinc</keyword>
<dbReference type="OrthoDB" id="5952526at2759"/>
<evidence type="ECO:0000313" key="6">
    <source>
        <dbReference type="EMBL" id="KAF2188687.1"/>
    </source>
</evidence>
<dbReference type="InterPro" id="IPR002893">
    <property type="entry name" value="Znf_MYND"/>
</dbReference>
<sequence length="199" mass="22696">LITGCPPCNTKDDLRRCSGCKVMQYCGQEHQISHRQSHKSACNAIKRSQQTLDEEGQKICEHSSGNMFEKEFGRFGTMELAQPYLEARVKLVEEVLRINTPLAIDTALNHAMEMLQLDHNDTMRMSDWIPALLLRLRWDQDCYDFLKSCARTTQSLSNTPTTRSVDAFEPLDRFCPDLSGLSLSQLIALTLLKLRMVND</sequence>
<evidence type="ECO:0000256" key="2">
    <source>
        <dbReference type="ARBA" id="ARBA00022771"/>
    </source>
</evidence>
<evidence type="ECO:0000256" key="1">
    <source>
        <dbReference type="ARBA" id="ARBA00022723"/>
    </source>
</evidence>
<evidence type="ECO:0000256" key="3">
    <source>
        <dbReference type="ARBA" id="ARBA00022833"/>
    </source>
</evidence>
<keyword evidence="7" id="KW-1185">Reference proteome</keyword>
<dbReference type="EMBL" id="ML994623">
    <property type="protein sequence ID" value="KAF2188687.1"/>
    <property type="molecule type" value="Genomic_DNA"/>
</dbReference>
<organism evidence="6 7">
    <name type="scientific">Zopfia rhizophila CBS 207.26</name>
    <dbReference type="NCBI Taxonomy" id="1314779"/>
    <lineage>
        <taxon>Eukaryota</taxon>
        <taxon>Fungi</taxon>
        <taxon>Dikarya</taxon>
        <taxon>Ascomycota</taxon>
        <taxon>Pezizomycotina</taxon>
        <taxon>Dothideomycetes</taxon>
        <taxon>Dothideomycetes incertae sedis</taxon>
        <taxon>Zopfiaceae</taxon>
        <taxon>Zopfia</taxon>
    </lineage>
</organism>
<dbReference type="GO" id="GO:0008270">
    <property type="term" value="F:zinc ion binding"/>
    <property type="evidence" value="ECO:0007669"/>
    <property type="project" value="UniProtKB-KW"/>
</dbReference>